<dbReference type="AlphaFoldDB" id="A0A0D2I2Z5"/>
<reference evidence="2" key="1">
    <citation type="submission" date="2015-01" db="EMBL/GenBank/DDBJ databases">
        <title>The Genome Sequence of Cladophialophora bantiana CBS 173.52.</title>
        <authorList>
            <consortium name="The Broad Institute Genomics Platform"/>
            <person name="Cuomo C."/>
            <person name="de Hoog S."/>
            <person name="Gorbushina A."/>
            <person name="Stielow B."/>
            <person name="Teixiera M."/>
            <person name="Abouelleil A."/>
            <person name="Chapman S.B."/>
            <person name="Priest M."/>
            <person name="Young S.K."/>
            <person name="Wortman J."/>
            <person name="Nusbaum C."/>
            <person name="Birren B."/>
        </authorList>
    </citation>
    <scope>NUCLEOTIDE SEQUENCE [LARGE SCALE GENOMIC DNA]</scope>
    <source>
        <strain evidence="2">CBS 173.52</strain>
    </source>
</reference>
<organism evidence="2 3">
    <name type="scientific">Cladophialophora bantiana (strain ATCC 10958 / CBS 173.52 / CDC B-1940 / NIH 8579)</name>
    <name type="common">Xylohypha bantiana</name>
    <dbReference type="NCBI Taxonomy" id="1442370"/>
    <lineage>
        <taxon>Eukaryota</taxon>
        <taxon>Fungi</taxon>
        <taxon>Dikarya</taxon>
        <taxon>Ascomycota</taxon>
        <taxon>Pezizomycotina</taxon>
        <taxon>Eurotiomycetes</taxon>
        <taxon>Chaetothyriomycetidae</taxon>
        <taxon>Chaetothyriales</taxon>
        <taxon>Herpotrichiellaceae</taxon>
        <taxon>Cladophialophora</taxon>
    </lineage>
</organism>
<protein>
    <submittedName>
        <fullName evidence="2">Uncharacterized protein</fullName>
    </submittedName>
</protein>
<dbReference type="HOGENOM" id="CLU_1864906_0_0_1"/>
<feature type="compositionally biased region" description="Polar residues" evidence="1">
    <location>
        <begin position="1"/>
        <end position="26"/>
    </location>
</feature>
<sequence>MPSTEASTNTKSDQALASEATVTVSGRSPRHSVDIIVEQQANNAGTTWTPLPPSSIASPKGVFEVQEVQASFPEAQNLVFGVCDASPSLWDQLKISVERVLRRKLLWRPLEEPLRPPCPWTSTSYWKCASPTLMSEV</sequence>
<gene>
    <name evidence="2" type="ORF">Z519_01104</name>
</gene>
<evidence type="ECO:0000313" key="2">
    <source>
        <dbReference type="EMBL" id="KIW97520.1"/>
    </source>
</evidence>
<keyword evidence="3" id="KW-1185">Reference proteome</keyword>
<feature type="region of interest" description="Disordered" evidence="1">
    <location>
        <begin position="1"/>
        <end position="29"/>
    </location>
</feature>
<accession>A0A0D2I2Z5</accession>
<dbReference type="GeneID" id="27694032"/>
<dbReference type="RefSeq" id="XP_016624189.1">
    <property type="nucleotide sequence ID" value="XM_016758861.1"/>
</dbReference>
<proteinExistence type="predicted"/>
<evidence type="ECO:0000256" key="1">
    <source>
        <dbReference type="SAM" id="MobiDB-lite"/>
    </source>
</evidence>
<evidence type="ECO:0000313" key="3">
    <source>
        <dbReference type="Proteomes" id="UP000053789"/>
    </source>
</evidence>
<dbReference type="Proteomes" id="UP000053789">
    <property type="component" value="Unassembled WGS sequence"/>
</dbReference>
<dbReference type="EMBL" id="KN846981">
    <property type="protein sequence ID" value="KIW97520.1"/>
    <property type="molecule type" value="Genomic_DNA"/>
</dbReference>
<name>A0A0D2I2Z5_CLAB1</name>